<evidence type="ECO:0000313" key="3">
    <source>
        <dbReference type="Proteomes" id="UP001161389"/>
    </source>
</evidence>
<comment type="caution">
    <text evidence="2">The sequence shown here is derived from an EMBL/GenBank/DDBJ whole genome shotgun (WGS) entry which is preliminary data.</text>
</comment>
<gene>
    <name evidence="2" type="ORF">GCM10007876_13160</name>
</gene>
<feature type="transmembrane region" description="Helical" evidence="1">
    <location>
        <begin position="90"/>
        <end position="108"/>
    </location>
</feature>
<accession>A0AA37W552</accession>
<organism evidence="2 3">
    <name type="scientific">Litoribrevibacter albus</name>
    <dbReference type="NCBI Taxonomy" id="1473156"/>
    <lineage>
        <taxon>Bacteria</taxon>
        <taxon>Pseudomonadati</taxon>
        <taxon>Pseudomonadota</taxon>
        <taxon>Gammaproteobacteria</taxon>
        <taxon>Oceanospirillales</taxon>
        <taxon>Oceanospirillaceae</taxon>
        <taxon>Litoribrevibacter</taxon>
    </lineage>
</organism>
<protein>
    <submittedName>
        <fullName evidence="2">Uncharacterized protein</fullName>
    </submittedName>
</protein>
<sequence length="152" mass="16534">MVESNLPSVSFSEISNTWILFTAALILVISLVEAWIATLIYYGGVKSLKKVFKAPQNLIRSHVDYTIMTALLGVAYFSIVHLQLDIPKAIIALLCFGAIYNPFGFLLKSINPKAGQSDTVIGKIIVCAAFLPTTIGFGYIMIEVMSTLLSNG</sequence>
<evidence type="ECO:0000313" key="2">
    <source>
        <dbReference type="EMBL" id="GLQ30837.1"/>
    </source>
</evidence>
<keyword evidence="1" id="KW-0472">Membrane</keyword>
<feature type="transmembrane region" description="Helical" evidence="1">
    <location>
        <begin position="18"/>
        <end position="42"/>
    </location>
</feature>
<feature type="transmembrane region" description="Helical" evidence="1">
    <location>
        <begin position="63"/>
        <end position="84"/>
    </location>
</feature>
<dbReference type="EMBL" id="BSNM01000009">
    <property type="protein sequence ID" value="GLQ30837.1"/>
    <property type="molecule type" value="Genomic_DNA"/>
</dbReference>
<proteinExistence type="predicted"/>
<keyword evidence="3" id="KW-1185">Reference proteome</keyword>
<reference evidence="2" key="2">
    <citation type="submission" date="2023-01" db="EMBL/GenBank/DDBJ databases">
        <title>Draft genome sequence of Litoribrevibacter albus strain NBRC 110071.</title>
        <authorList>
            <person name="Sun Q."/>
            <person name="Mori K."/>
        </authorList>
    </citation>
    <scope>NUCLEOTIDE SEQUENCE</scope>
    <source>
        <strain evidence="2">NBRC 110071</strain>
    </source>
</reference>
<dbReference type="RefSeq" id="WP_284380229.1">
    <property type="nucleotide sequence ID" value="NZ_BSNM01000009.1"/>
</dbReference>
<dbReference type="AlphaFoldDB" id="A0AA37W552"/>
<feature type="transmembrane region" description="Helical" evidence="1">
    <location>
        <begin position="120"/>
        <end position="142"/>
    </location>
</feature>
<keyword evidence="1" id="KW-0812">Transmembrane</keyword>
<dbReference type="Proteomes" id="UP001161389">
    <property type="component" value="Unassembled WGS sequence"/>
</dbReference>
<evidence type="ECO:0000256" key="1">
    <source>
        <dbReference type="SAM" id="Phobius"/>
    </source>
</evidence>
<keyword evidence="1" id="KW-1133">Transmembrane helix</keyword>
<name>A0AA37W552_9GAMM</name>
<reference evidence="2" key="1">
    <citation type="journal article" date="2014" name="Int. J. Syst. Evol. Microbiol.">
        <title>Complete genome sequence of Corynebacterium casei LMG S-19264T (=DSM 44701T), isolated from a smear-ripened cheese.</title>
        <authorList>
            <consortium name="US DOE Joint Genome Institute (JGI-PGF)"/>
            <person name="Walter F."/>
            <person name="Albersmeier A."/>
            <person name="Kalinowski J."/>
            <person name="Ruckert C."/>
        </authorList>
    </citation>
    <scope>NUCLEOTIDE SEQUENCE</scope>
    <source>
        <strain evidence="2">NBRC 110071</strain>
    </source>
</reference>